<dbReference type="GO" id="GO:0070530">
    <property type="term" value="F:K63-linked polyubiquitin modification-dependent protein binding"/>
    <property type="evidence" value="ECO:0007669"/>
    <property type="project" value="TreeGrafter"/>
</dbReference>
<dbReference type="InterPro" id="IPR047543">
    <property type="entry name" value="Bbox1_RNF31-like"/>
</dbReference>
<accession>A0A6J8B043</accession>
<dbReference type="GO" id="GO:0061630">
    <property type="term" value="F:ubiquitin protein ligase activity"/>
    <property type="evidence" value="ECO:0007669"/>
    <property type="project" value="UniProtKB-EC"/>
</dbReference>
<dbReference type="Pfam" id="PF22191">
    <property type="entry name" value="IBR_1"/>
    <property type="match status" value="1"/>
</dbReference>
<evidence type="ECO:0000259" key="12">
    <source>
        <dbReference type="PROSITE" id="PS51873"/>
    </source>
</evidence>
<feature type="compositionally biased region" description="Low complexity" evidence="10">
    <location>
        <begin position="665"/>
        <end position="676"/>
    </location>
</feature>
<dbReference type="CDD" id="cd20337">
    <property type="entry name" value="BRcat_RBR_HOIP"/>
    <property type="match status" value="1"/>
</dbReference>
<dbReference type="CDD" id="cd20351">
    <property type="entry name" value="Rcat_RBR_HOIP"/>
    <property type="match status" value="1"/>
</dbReference>
<keyword evidence="9" id="KW-0175">Coiled coil</keyword>
<keyword evidence="6" id="KW-0833">Ubl conjugation pathway</keyword>
<evidence type="ECO:0000256" key="1">
    <source>
        <dbReference type="ARBA" id="ARBA00008278"/>
    </source>
</evidence>
<feature type="region of interest" description="Disordered" evidence="10">
    <location>
        <begin position="856"/>
        <end position="949"/>
    </location>
</feature>
<reference evidence="13 14" key="1">
    <citation type="submission" date="2020-06" db="EMBL/GenBank/DDBJ databases">
        <authorList>
            <person name="Li R."/>
            <person name="Bekaert M."/>
        </authorList>
    </citation>
    <scope>NUCLEOTIDE SEQUENCE [LARGE SCALE GENOMIC DNA]</scope>
    <source>
        <strain evidence="14">wild</strain>
    </source>
</reference>
<dbReference type="Pfam" id="PF16678">
    <property type="entry name" value="UBA_HOIP"/>
    <property type="match status" value="1"/>
</dbReference>
<feature type="domain" description="RING-type" evidence="11">
    <location>
        <begin position="1434"/>
        <end position="1482"/>
    </location>
</feature>
<dbReference type="InterPro" id="IPR047542">
    <property type="entry name" value="Rcat_RBR_RNF31-like"/>
</dbReference>
<evidence type="ECO:0000256" key="9">
    <source>
        <dbReference type="SAM" id="Coils"/>
    </source>
</evidence>
<name>A0A6J8B043_MYTCO</name>
<dbReference type="PROSITE" id="PS01358">
    <property type="entry name" value="ZF_RANBP2_1"/>
    <property type="match status" value="1"/>
</dbReference>
<dbReference type="GO" id="GO:1990450">
    <property type="term" value="F:linear polyubiquitin binding"/>
    <property type="evidence" value="ECO:0007669"/>
    <property type="project" value="TreeGrafter"/>
</dbReference>
<feature type="compositionally biased region" description="Polar residues" evidence="10">
    <location>
        <begin position="871"/>
        <end position="884"/>
    </location>
</feature>
<evidence type="ECO:0000256" key="10">
    <source>
        <dbReference type="SAM" id="MobiDB-lite"/>
    </source>
</evidence>
<keyword evidence="2 13" id="KW-0808">Transferase</keyword>
<sequence length="1842" mass="207296">MADMQAVQQAYILALKGGDEDTAMYLQTLIHADCQLALKYMTINMESLIELNSQNVDQLTRITIALSILEKYTRHLLKPEENRSNMWKYVKFSNQIFKDRVDAIQGGRELMKMMGYTKDIKDGLAFPDDGKTDPEVLFQMLADILLGKQELQLFLTGSHPHSQFIDKLLPQNTLIELKRFRNKLQQIDPSSVIDNIPANQATSVNQVRDPSLNQPTIKPESYLPESRLSTSQYGNSPLSSPTPSSFRTATDQSQQLSRPVNESSAFSYVTANTGIQEAQLQPQFVVPQTNATVPQLHNAQPSLGRIDSNQIPIVAKLMAQGKSISSLTPDIESSPSNSTSTSTSKPVTISSGDSPSVMSEVSVPQAQVSTQPNSDSIVNTSTEESVFPSGSACDICGNRQAEVICEICDNKQLCLDCDDKWHQHPRRQNHRRENIAGEADDHLPNQKPRIISHGETAQVRTVSHEHKTDMTMPHGGGGDSFVTANYNPPQPTAYYTPPQAMANYNPPQSMANYIPPQSMGAEKRPGMNYITNQMQNLGVEGHGRIRTPSAGESGMAEMSNIMEPHSVQTGSWSNQHQVPYGYSHQTNVVGPVQAYGSPMSASPMSQMHLSSSPSMASGGQQFYNNQPVQMGNQPYFANQQFPRNHLQQQQQQMNSSLGQGHQQNPSSTAPGGPPTSRLLPSILAIPDLQRRKSKVDINLMTLREEIEDVETKINELISQNGQFFSDPEYASLYKKKGMLTREKMELEKYERELDQALRGDDQNSFTPRKGSLPDVLSQPVIYPPPYFGGTPSHIHSNQPQIVTQSPAYFVYSLVPQPTITPGSISPESQGQPGYSLIPATPQLISAHQNIQYPQTFSNQPRVSDFPGVYQSPPSSQNIVKQQHAATIPPRRIEDRGQQKTPHQRSFEEKMDNVLPNLNPKPQQMTQDTLQKEERQNQQNNLKLTPPIPHRQIAGVTGKPPHSYVNVPNLSTSIVQSHKKLETVVTNSQDIRTWICSHCTFHNKNNTKICQLCCKTSEKPQYVDEAPSVGDTTDKTKEPSIDDENETAVLEIGKHIGEITDQICMEKIAAQKLYKEREEKENLKAATLKSALPKAKLPDPVPVVMTTVTKNKPEVTRPVQSTPKMINRPNESPSKMVVGSPFSAEKFSGSSTGKNFAETLEDIQRRKKQEEMQFEGKKLLMLLKNCEKDGIDADEVELAVELSGDVPAGKWLREKWMPLVDRVIHSATNQGAMMEQNDVGELSLIESKEALKQTGNEMNAARMCVEYRKKLYSEIESHGNFAREDILQAMLHTQGDLENSVDELNSKWLQLFYDRIWLTEENAQAENPLVDDQQIAQELAMARASEICNSVTNSVLSYTSFQATVKDRTVDLERRTRLILVEGKLQSWGRAEIVIRILDEEVATGNLVASLEEVVEAVRNCGDRASSLIFLKQYCEICYSQFPMTKIRNLGCNCKLCVHCVRENFEIMIRERHVRNMNCPMCSLPDMENIDAASDYLSFLTLLLQTMVPQDMMELFHSKLRDWHLQKDPNFRWCVHCGNGFIWAAGNQTLMMVCPTCKKGTCFNCKKMWEDQHAGLTCEQYAQWKIDNDPENQTAGLARYLEDNGIDCPSCKMKYSLAKGGCMHFKCPQCGFEFCSGCSQPFHQKGVCRKYRSCLGQGLHCLLFLFCRFVENTDHVLAKAYIVYCSSFVCRKYRSCLGQGLHCHHPRNCLYYLRDEDFDDLQKLLKTNKIQFNTTAPDQESGQSCPVMEQKEDPEGKRDETCGREVEEGFAGLCKIHYKEYLVSLINKKNVDPVAMMSVDAIKRLIEREEKKVPEKKANEADAKYRKRLEQIIREIEPLHRQE</sequence>
<dbReference type="InterPro" id="IPR013083">
    <property type="entry name" value="Znf_RING/FYVE/PHD"/>
</dbReference>
<dbReference type="EC" id="2.3.2.31" evidence="13"/>
<dbReference type="InterPro" id="IPR000315">
    <property type="entry name" value="Znf_B-box"/>
</dbReference>
<dbReference type="OrthoDB" id="9978677at2759"/>
<dbReference type="GO" id="GO:0036435">
    <property type="term" value="F:K48-linked polyubiquitin modification-dependent protein binding"/>
    <property type="evidence" value="ECO:0007669"/>
    <property type="project" value="TreeGrafter"/>
</dbReference>
<dbReference type="Pfam" id="PF18091">
    <property type="entry name" value="E3_UbLigase_RBR"/>
    <property type="match status" value="1"/>
</dbReference>
<evidence type="ECO:0000256" key="2">
    <source>
        <dbReference type="ARBA" id="ARBA00022679"/>
    </source>
</evidence>
<feature type="compositionally biased region" description="Polar residues" evidence="10">
    <location>
        <begin position="227"/>
        <end position="261"/>
    </location>
</feature>
<protein>
    <submittedName>
        <fullName evidence="13">RNF31</fullName>
        <ecNumber evidence="13">2.3.2.31</ecNumber>
    </submittedName>
</protein>
<dbReference type="Gene3D" id="6.10.140.1100">
    <property type="match status" value="1"/>
</dbReference>
<organism evidence="13 14">
    <name type="scientific">Mytilus coruscus</name>
    <name type="common">Sea mussel</name>
    <dbReference type="NCBI Taxonomy" id="42192"/>
    <lineage>
        <taxon>Eukaryota</taxon>
        <taxon>Metazoa</taxon>
        <taxon>Spiralia</taxon>
        <taxon>Lophotrochozoa</taxon>
        <taxon>Mollusca</taxon>
        <taxon>Bivalvia</taxon>
        <taxon>Autobranchia</taxon>
        <taxon>Pteriomorphia</taxon>
        <taxon>Mytilida</taxon>
        <taxon>Mytiloidea</taxon>
        <taxon>Mytilidae</taxon>
        <taxon>Mytilinae</taxon>
        <taxon>Mytilus</taxon>
    </lineage>
</organism>
<dbReference type="GO" id="GO:0008270">
    <property type="term" value="F:zinc ion binding"/>
    <property type="evidence" value="ECO:0007669"/>
    <property type="project" value="UniProtKB-KW"/>
</dbReference>
<feature type="region of interest" description="Disordered" evidence="10">
    <location>
        <begin position="599"/>
        <end position="679"/>
    </location>
</feature>
<keyword evidence="3" id="KW-0479">Metal-binding</keyword>
<proteinExistence type="inferred from homology"/>
<evidence type="ECO:0000313" key="13">
    <source>
        <dbReference type="EMBL" id="CAC5375269.1"/>
    </source>
</evidence>
<dbReference type="GO" id="GO:0097039">
    <property type="term" value="P:protein linear polyubiquitination"/>
    <property type="evidence" value="ECO:0007669"/>
    <property type="project" value="TreeGrafter"/>
</dbReference>
<evidence type="ECO:0000256" key="8">
    <source>
        <dbReference type="PROSITE-ProRule" id="PRU00175"/>
    </source>
</evidence>
<dbReference type="GO" id="GO:0071797">
    <property type="term" value="C:LUBAC complex"/>
    <property type="evidence" value="ECO:0007669"/>
    <property type="project" value="InterPro"/>
</dbReference>
<feature type="compositionally biased region" description="Polar residues" evidence="10">
    <location>
        <begin position="1734"/>
        <end position="1743"/>
    </location>
</feature>
<feature type="region of interest" description="Disordered" evidence="10">
    <location>
        <begin position="1734"/>
        <end position="1759"/>
    </location>
</feature>
<keyword evidence="14" id="KW-1185">Reference proteome</keyword>
<evidence type="ECO:0000256" key="5">
    <source>
        <dbReference type="ARBA" id="ARBA00022771"/>
    </source>
</evidence>
<dbReference type="SMART" id="SM00647">
    <property type="entry name" value="IBR"/>
    <property type="match status" value="2"/>
</dbReference>
<dbReference type="Gene3D" id="1.20.58.2190">
    <property type="match status" value="1"/>
</dbReference>
<dbReference type="Gene3D" id="1.10.8.10">
    <property type="entry name" value="DNA helicase RuvA subunit, C-terminal domain"/>
    <property type="match status" value="1"/>
</dbReference>
<evidence type="ECO:0000256" key="7">
    <source>
        <dbReference type="ARBA" id="ARBA00022833"/>
    </source>
</evidence>
<feature type="region of interest" description="Disordered" evidence="10">
    <location>
        <begin position="1115"/>
        <end position="1136"/>
    </location>
</feature>
<dbReference type="PANTHER" id="PTHR16004">
    <property type="entry name" value="RING FINGER PROTEIN 31-RELATED"/>
    <property type="match status" value="1"/>
</dbReference>
<feature type="region of interest" description="Disordered" evidence="10">
    <location>
        <begin position="201"/>
        <end position="261"/>
    </location>
</feature>
<dbReference type="InterPro" id="IPR002867">
    <property type="entry name" value="IBR_dom"/>
</dbReference>
<keyword evidence="4" id="KW-0677">Repeat</keyword>
<dbReference type="InterPro" id="IPR026254">
    <property type="entry name" value="RNF31-like"/>
</dbReference>
<dbReference type="InterPro" id="IPR001876">
    <property type="entry name" value="Znf_RanBP2"/>
</dbReference>
<feature type="compositionally biased region" description="Basic and acidic residues" evidence="10">
    <location>
        <begin position="1748"/>
        <end position="1759"/>
    </location>
</feature>
<feature type="compositionally biased region" description="Polar residues" evidence="10">
    <location>
        <begin position="1117"/>
        <end position="1132"/>
    </location>
</feature>
<dbReference type="Pfam" id="PF25163">
    <property type="entry name" value="UBA_RNF31"/>
    <property type="match status" value="1"/>
</dbReference>
<dbReference type="InterPro" id="IPR047540">
    <property type="entry name" value="BRcat_RBR_RNF31-like"/>
</dbReference>
<dbReference type="PROSITE" id="PS51873">
    <property type="entry name" value="TRIAD"/>
    <property type="match status" value="1"/>
</dbReference>
<feature type="coiled-coil region" evidence="9">
    <location>
        <begin position="692"/>
        <end position="759"/>
    </location>
</feature>
<evidence type="ECO:0000256" key="6">
    <source>
        <dbReference type="ARBA" id="ARBA00022786"/>
    </source>
</evidence>
<dbReference type="InterPro" id="IPR057426">
    <property type="entry name" value="RNF31_UBA_3"/>
</dbReference>
<evidence type="ECO:0000259" key="11">
    <source>
        <dbReference type="PROSITE" id="PS50089"/>
    </source>
</evidence>
<dbReference type="Gene3D" id="3.30.40.10">
    <property type="entry name" value="Zinc/RING finger domain, C3HC4 (zinc finger)"/>
    <property type="match status" value="1"/>
</dbReference>
<keyword evidence="13" id="KW-0012">Acyltransferase</keyword>
<keyword evidence="7" id="KW-0862">Zinc</keyword>
<dbReference type="Pfam" id="PF01485">
    <property type="entry name" value="IBR"/>
    <property type="match status" value="1"/>
</dbReference>
<feature type="region of interest" description="Disordered" evidence="10">
    <location>
        <begin position="326"/>
        <end position="358"/>
    </location>
</feature>
<dbReference type="InterPro" id="IPR044066">
    <property type="entry name" value="TRIAD_supradom"/>
</dbReference>
<feature type="compositionally biased region" description="Polar residues" evidence="10">
    <location>
        <begin position="201"/>
        <end position="216"/>
    </location>
</feature>
<dbReference type="InterPro" id="IPR036339">
    <property type="entry name" value="PUB-like_dom_sf"/>
</dbReference>
<feature type="compositionally biased region" description="Polar residues" evidence="10">
    <location>
        <begin position="653"/>
        <end position="664"/>
    </location>
</feature>
<dbReference type="InterPro" id="IPR032065">
    <property type="entry name" value="RNF31-UBA"/>
</dbReference>
<feature type="compositionally biased region" description="Low complexity" evidence="10">
    <location>
        <begin position="333"/>
        <end position="351"/>
    </location>
</feature>
<dbReference type="InterPro" id="IPR041031">
    <property type="entry name" value="RNF31_C"/>
</dbReference>
<dbReference type="SUPFAM" id="SSF57850">
    <property type="entry name" value="RING/U-box"/>
    <property type="match status" value="3"/>
</dbReference>
<dbReference type="Proteomes" id="UP000507470">
    <property type="component" value="Unassembled WGS sequence"/>
</dbReference>
<comment type="similarity">
    <text evidence="1">Belongs to the RBR family.</text>
</comment>
<dbReference type="EMBL" id="CACVKT020002142">
    <property type="protein sequence ID" value="CAC5375269.1"/>
    <property type="molecule type" value="Genomic_DNA"/>
</dbReference>
<evidence type="ECO:0000256" key="3">
    <source>
        <dbReference type="ARBA" id="ARBA00022723"/>
    </source>
</evidence>
<keyword evidence="5 8" id="KW-0863">Zinc-finger</keyword>
<dbReference type="SUPFAM" id="SSF143503">
    <property type="entry name" value="PUG domain-like"/>
    <property type="match status" value="1"/>
</dbReference>
<dbReference type="CDD" id="cd19815">
    <property type="entry name" value="Bbox1_HOIP"/>
    <property type="match status" value="1"/>
</dbReference>
<gene>
    <name evidence="13" type="ORF">MCOR_12332</name>
</gene>
<dbReference type="PANTHER" id="PTHR16004:SF2">
    <property type="entry name" value="E3 UBIQUITIN-PROTEIN LIGASE LUBEL"/>
    <property type="match status" value="1"/>
</dbReference>
<evidence type="ECO:0000313" key="14">
    <source>
        <dbReference type="Proteomes" id="UP000507470"/>
    </source>
</evidence>
<dbReference type="SMART" id="SM00336">
    <property type="entry name" value="BBOX"/>
    <property type="match status" value="1"/>
</dbReference>
<feature type="compositionally biased region" description="Polar residues" evidence="10">
    <location>
        <begin position="919"/>
        <end position="928"/>
    </location>
</feature>
<dbReference type="PROSITE" id="PS50089">
    <property type="entry name" value="ZF_RING_2"/>
    <property type="match status" value="1"/>
</dbReference>
<feature type="compositionally biased region" description="Polar residues" evidence="10">
    <location>
        <begin position="599"/>
        <end position="646"/>
    </location>
</feature>
<dbReference type="SMART" id="SM00184">
    <property type="entry name" value="RING"/>
    <property type="match status" value="2"/>
</dbReference>
<feature type="domain" description="RING-type" evidence="12">
    <location>
        <begin position="1430"/>
        <end position="1657"/>
    </location>
</feature>
<evidence type="ECO:0000256" key="4">
    <source>
        <dbReference type="ARBA" id="ARBA00022737"/>
    </source>
</evidence>
<dbReference type="InterPro" id="IPR001841">
    <property type="entry name" value="Znf_RING"/>
</dbReference>